<name>A0ACB9IN26_9ASTR</name>
<comment type="caution">
    <text evidence="1">The sequence shown here is derived from an EMBL/GenBank/DDBJ whole genome shotgun (WGS) entry which is preliminary data.</text>
</comment>
<gene>
    <name evidence="1" type="ORF">L1987_24901</name>
</gene>
<dbReference type="EMBL" id="CM042025">
    <property type="protein sequence ID" value="KAI3808938.1"/>
    <property type="molecule type" value="Genomic_DNA"/>
</dbReference>
<accession>A0ACB9IN26</accession>
<evidence type="ECO:0000313" key="1">
    <source>
        <dbReference type="EMBL" id="KAI3808938.1"/>
    </source>
</evidence>
<reference evidence="2" key="1">
    <citation type="journal article" date="2022" name="Mol. Ecol. Resour.">
        <title>The genomes of chicory, endive, great burdock and yacon provide insights into Asteraceae palaeo-polyploidization history and plant inulin production.</title>
        <authorList>
            <person name="Fan W."/>
            <person name="Wang S."/>
            <person name="Wang H."/>
            <person name="Wang A."/>
            <person name="Jiang F."/>
            <person name="Liu H."/>
            <person name="Zhao H."/>
            <person name="Xu D."/>
            <person name="Zhang Y."/>
        </authorList>
    </citation>
    <scope>NUCLEOTIDE SEQUENCE [LARGE SCALE GENOMIC DNA]</scope>
    <source>
        <strain evidence="2">cv. Yunnan</strain>
    </source>
</reference>
<dbReference type="Proteomes" id="UP001056120">
    <property type="component" value="Linkage Group LG08"/>
</dbReference>
<sequence>MKEESHELENHKQGRNVVIAEEQGPFDVSPPPIDANGVSQQPRESTFIVLVDTYAISCSIVTVVAEGSLIAFQTLASTTLCGIIHPIVGGQPYIY</sequence>
<evidence type="ECO:0000313" key="2">
    <source>
        <dbReference type="Proteomes" id="UP001056120"/>
    </source>
</evidence>
<keyword evidence="2" id="KW-1185">Reference proteome</keyword>
<proteinExistence type="predicted"/>
<reference evidence="1 2" key="2">
    <citation type="journal article" date="2022" name="Mol. Ecol. Resour.">
        <title>The genomes of chicory, endive, great burdock and yacon provide insights into Asteraceae paleo-polyploidization history and plant inulin production.</title>
        <authorList>
            <person name="Fan W."/>
            <person name="Wang S."/>
            <person name="Wang H."/>
            <person name="Wang A."/>
            <person name="Jiang F."/>
            <person name="Liu H."/>
            <person name="Zhao H."/>
            <person name="Xu D."/>
            <person name="Zhang Y."/>
        </authorList>
    </citation>
    <scope>NUCLEOTIDE SEQUENCE [LARGE SCALE GENOMIC DNA]</scope>
    <source>
        <strain evidence="2">cv. Yunnan</strain>
        <tissue evidence="1">Leaves</tissue>
    </source>
</reference>
<protein>
    <submittedName>
        <fullName evidence="1">Uncharacterized protein</fullName>
    </submittedName>
</protein>
<organism evidence="1 2">
    <name type="scientific">Smallanthus sonchifolius</name>
    <dbReference type="NCBI Taxonomy" id="185202"/>
    <lineage>
        <taxon>Eukaryota</taxon>
        <taxon>Viridiplantae</taxon>
        <taxon>Streptophyta</taxon>
        <taxon>Embryophyta</taxon>
        <taxon>Tracheophyta</taxon>
        <taxon>Spermatophyta</taxon>
        <taxon>Magnoliopsida</taxon>
        <taxon>eudicotyledons</taxon>
        <taxon>Gunneridae</taxon>
        <taxon>Pentapetalae</taxon>
        <taxon>asterids</taxon>
        <taxon>campanulids</taxon>
        <taxon>Asterales</taxon>
        <taxon>Asteraceae</taxon>
        <taxon>Asteroideae</taxon>
        <taxon>Heliantheae alliance</taxon>
        <taxon>Millerieae</taxon>
        <taxon>Smallanthus</taxon>
    </lineage>
</organism>